<dbReference type="EMBL" id="BONV01000002">
    <property type="protein sequence ID" value="GIG77658.1"/>
    <property type="molecule type" value="Genomic_DNA"/>
</dbReference>
<sequence length="100" mass="10200">MSDNASLQHGLGDLFGGGTGEDRSLSVSLPPGRIVLADEGAGVPTSWLAAWCGRYTEMDAEDDPLSPAERLAVTAPFGQEWPGLAATAHGSSESAGPNCS</sequence>
<dbReference type="Proteomes" id="UP000630097">
    <property type="component" value="Unassembled WGS sequence"/>
</dbReference>
<name>A0A8J3PR69_9ACTN</name>
<organism evidence="2 3">
    <name type="scientific">Planotetraspora kaengkrachanensis</name>
    <dbReference type="NCBI Taxonomy" id="575193"/>
    <lineage>
        <taxon>Bacteria</taxon>
        <taxon>Bacillati</taxon>
        <taxon>Actinomycetota</taxon>
        <taxon>Actinomycetes</taxon>
        <taxon>Streptosporangiales</taxon>
        <taxon>Streptosporangiaceae</taxon>
        <taxon>Planotetraspora</taxon>
    </lineage>
</organism>
<keyword evidence="3" id="KW-1185">Reference proteome</keyword>
<evidence type="ECO:0000313" key="3">
    <source>
        <dbReference type="Proteomes" id="UP000630097"/>
    </source>
</evidence>
<evidence type="ECO:0000313" key="2">
    <source>
        <dbReference type="EMBL" id="GIG77658.1"/>
    </source>
</evidence>
<gene>
    <name evidence="2" type="ORF">Pka01_07850</name>
</gene>
<dbReference type="RefSeq" id="WP_239114734.1">
    <property type="nucleotide sequence ID" value="NZ_BAABHH010000002.1"/>
</dbReference>
<comment type="caution">
    <text evidence="2">The sequence shown here is derived from an EMBL/GenBank/DDBJ whole genome shotgun (WGS) entry which is preliminary data.</text>
</comment>
<reference evidence="2 3" key="1">
    <citation type="submission" date="2021-01" db="EMBL/GenBank/DDBJ databases">
        <title>Whole genome shotgun sequence of Planotetraspora kaengkrachanensis NBRC 104272.</title>
        <authorList>
            <person name="Komaki H."/>
            <person name="Tamura T."/>
        </authorList>
    </citation>
    <scope>NUCLEOTIDE SEQUENCE [LARGE SCALE GENOMIC DNA]</scope>
    <source>
        <strain evidence="2 3">NBRC 104272</strain>
    </source>
</reference>
<feature type="region of interest" description="Disordered" evidence="1">
    <location>
        <begin position="1"/>
        <end position="27"/>
    </location>
</feature>
<dbReference type="AlphaFoldDB" id="A0A8J3PR69"/>
<evidence type="ECO:0000256" key="1">
    <source>
        <dbReference type="SAM" id="MobiDB-lite"/>
    </source>
</evidence>
<accession>A0A8J3PR69</accession>
<protein>
    <submittedName>
        <fullName evidence="2">Uncharacterized protein</fullName>
    </submittedName>
</protein>
<proteinExistence type="predicted"/>